<evidence type="ECO:0000256" key="1">
    <source>
        <dbReference type="SAM" id="MobiDB-lite"/>
    </source>
</evidence>
<feature type="domain" description="GAF" evidence="2">
    <location>
        <begin position="115"/>
        <end position="208"/>
    </location>
</feature>
<protein>
    <submittedName>
        <fullName evidence="3">GAF domain-containing protein</fullName>
    </submittedName>
</protein>
<dbReference type="InterPro" id="IPR003018">
    <property type="entry name" value="GAF"/>
</dbReference>
<gene>
    <name evidence="3" type="ORF">ACETWP_03055</name>
</gene>
<evidence type="ECO:0000313" key="3">
    <source>
        <dbReference type="EMBL" id="MFB0833554.1"/>
    </source>
</evidence>
<dbReference type="InterPro" id="IPR029016">
    <property type="entry name" value="GAF-like_dom_sf"/>
</dbReference>
<dbReference type="Gene3D" id="3.30.450.40">
    <property type="match status" value="1"/>
</dbReference>
<evidence type="ECO:0000259" key="2">
    <source>
        <dbReference type="Pfam" id="PF01590"/>
    </source>
</evidence>
<dbReference type="EMBL" id="JBHDLJ010000002">
    <property type="protein sequence ID" value="MFB0833554.1"/>
    <property type="molecule type" value="Genomic_DNA"/>
</dbReference>
<comment type="caution">
    <text evidence="3">The sequence shown here is derived from an EMBL/GenBank/DDBJ whole genome shotgun (WGS) entry which is preliminary data.</text>
</comment>
<proteinExistence type="predicted"/>
<reference evidence="3 4" key="1">
    <citation type="submission" date="2024-09" db="EMBL/GenBank/DDBJ databases">
        <authorList>
            <person name="Salinas-Garcia M.A."/>
            <person name="Prieme A."/>
        </authorList>
    </citation>
    <scope>NUCLEOTIDE SEQUENCE [LARGE SCALE GENOMIC DNA]</scope>
    <source>
        <strain evidence="3 4">DSM 21081</strain>
    </source>
</reference>
<dbReference type="RefSeq" id="WP_373970723.1">
    <property type="nucleotide sequence ID" value="NZ_JBHDLJ010000002.1"/>
</dbReference>
<evidence type="ECO:0000313" key="4">
    <source>
        <dbReference type="Proteomes" id="UP001575652"/>
    </source>
</evidence>
<feature type="compositionally biased region" description="Gly residues" evidence="1">
    <location>
        <begin position="220"/>
        <end position="240"/>
    </location>
</feature>
<sequence length="452" mass="47186">MSPASRTFQRHALAAHAVLGRGSDDDGLDGLRPVVHDSWLRSLGFLPDPDRIEPVAGLGAAELDAYRSAHPLAGIMPVIDRLLVRPARDTGLVVAVGDEFGRLLWVEGDSSALRRAEGMAFVPGADWSERSVGTSAPGTALATGEGVQVSGAEHFSRQAHRWSCTAVPVRCPGTGRILGVVDLTGGADAVAGHSLALLQAAVAAAETELRLLGLGVGGGPARAGGPGTDRGGAPPRGGPAGPRPRPGSPVRTGHRLEVLGNDGGALVSGDARLALGGRHAEILTLLAWHREGMRADDLAAALLGDAAQTATLRAEIVRVRRALAGHRAAGVPGLGLLSRPYRTEPALRIDAREVLYLVSRGQHRRALAAYRGPVLPRSSAPGIESIRAAVSGGLRQAMLQDAAPDVLMEYLDLPEAADDVEALRTALQVLPPRSPRRAVVVSRLERLEDELR</sequence>
<dbReference type="Pfam" id="PF01590">
    <property type="entry name" value="GAF"/>
    <property type="match status" value="1"/>
</dbReference>
<keyword evidence="4" id="KW-1185">Reference proteome</keyword>
<name>A0ABV4UJ27_9MICC</name>
<organism evidence="3 4">
    <name type="scientific">Arthrobacter halodurans</name>
    <dbReference type="NCBI Taxonomy" id="516699"/>
    <lineage>
        <taxon>Bacteria</taxon>
        <taxon>Bacillati</taxon>
        <taxon>Actinomycetota</taxon>
        <taxon>Actinomycetes</taxon>
        <taxon>Micrococcales</taxon>
        <taxon>Micrococcaceae</taxon>
        <taxon>Arthrobacter</taxon>
    </lineage>
</organism>
<dbReference type="Proteomes" id="UP001575652">
    <property type="component" value="Unassembled WGS sequence"/>
</dbReference>
<feature type="region of interest" description="Disordered" evidence="1">
    <location>
        <begin position="220"/>
        <end position="252"/>
    </location>
</feature>
<accession>A0ABV4UJ27</accession>